<dbReference type="AlphaFoldDB" id="A0A4D6HPM0"/>
<dbReference type="Proteomes" id="UP000296822">
    <property type="component" value="Chromosome"/>
</dbReference>
<dbReference type="Gene3D" id="1.10.443.10">
    <property type="entry name" value="Intergrase catalytic core"/>
    <property type="match status" value="1"/>
</dbReference>
<evidence type="ECO:0000256" key="1">
    <source>
        <dbReference type="ARBA" id="ARBA00022908"/>
    </source>
</evidence>
<proteinExistence type="predicted"/>
<dbReference type="GeneID" id="39852428"/>
<dbReference type="KEGG" id="nbg:DV706_14260"/>
<accession>A0A4D6HPM0</accession>
<evidence type="ECO:0000313" key="5">
    <source>
        <dbReference type="EMBL" id="QCC55531.1"/>
    </source>
</evidence>
<dbReference type="PANTHER" id="PTHR30349">
    <property type="entry name" value="PHAGE INTEGRASE-RELATED"/>
    <property type="match status" value="1"/>
</dbReference>
<dbReference type="Pfam" id="PF00589">
    <property type="entry name" value="Phage_integrase"/>
    <property type="match status" value="1"/>
</dbReference>
<dbReference type="GO" id="GO:0006310">
    <property type="term" value="P:DNA recombination"/>
    <property type="evidence" value="ECO:0007669"/>
    <property type="project" value="UniProtKB-KW"/>
</dbReference>
<dbReference type="InterPro" id="IPR010998">
    <property type="entry name" value="Integrase_recombinase_N"/>
</dbReference>
<dbReference type="PANTHER" id="PTHR30349:SF41">
    <property type="entry name" value="INTEGRASE_RECOMBINASE PROTEIN MJ0367-RELATED"/>
    <property type="match status" value="1"/>
</dbReference>
<dbReference type="Gene3D" id="1.10.150.130">
    <property type="match status" value="1"/>
</dbReference>
<dbReference type="GO" id="GO:0003677">
    <property type="term" value="F:DNA binding"/>
    <property type="evidence" value="ECO:0007669"/>
    <property type="project" value="UniProtKB-KW"/>
</dbReference>
<dbReference type="InterPro" id="IPR002104">
    <property type="entry name" value="Integrase_catalytic"/>
</dbReference>
<evidence type="ECO:0000256" key="2">
    <source>
        <dbReference type="ARBA" id="ARBA00023125"/>
    </source>
</evidence>
<gene>
    <name evidence="5" type="ORF">DV706_14260</name>
</gene>
<sequence>MTPNRNVHPRKARRDFLTAKKATLKHSAYRAYKYPTKHFVQYLEREGVESMQEMDGYLIEQWKLNRQKDDLAPATFKSNVKHIKTFVNWCESSSLVELGIGEKIDIPQIPEADQASHKHITLQTAQEILGYLETYQYASRQHALFYTLWETGCRISGAIALDIGDFYPAERKLEFVDRKEQGTSLKNGPKGERNVTISEELIGVLNDYIEVHREDARDDYNRRPLFTTRTQRLTRQRAYKNVVAFSRPCVYTNDCPHNKDIETCEAAQKKAKAFGCPSSTSMHPIRRGAITHHLNSGWPKDKVSDRCDVSIETLEKHYNEQTKEDERETRMKYVDRL</sequence>
<organism evidence="5 6">
    <name type="scientific">Natronorubrum bangense</name>
    <dbReference type="NCBI Taxonomy" id="61858"/>
    <lineage>
        <taxon>Archaea</taxon>
        <taxon>Methanobacteriati</taxon>
        <taxon>Methanobacteriota</taxon>
        <taxon>Stenosarchaea group</taxon>
        <taxon>Halobacteria</taxon>
        <taxon>Halobacteriales</taxon>
        <taxon>Natrialbaceae</taxon>
        <taxon>Natronorubrum</taxon>
    </lineage>
</organism>
<protein>
    <submittedName>
        <fullName evidence="5">Site-specific integrase</fullName>
    </submittedName>
</protein>
<dbReference type="EMBL" id="CP031305">
    <property type="protein sequence ID" value="QCC55531.1"/>
    <property type="molecule type" value="Genomic_DNA"/>
</dbReference>
<reference evidence="5 6" key="1">
    <citation type="journal article" date="2019" name="Nat. Commun.">
        <title>A new type of DNA phosphorothioation-based antiviral system in archaea.</title>
        <authorList>
            <person name="Xiong L."/>
            <person name="Liu S."/>
            <person name="Chen S."/>
            <person name="Xiao Y."/>
            <person name="Zhu B."/>
            <person name="Gao Y."/>
            <person name="Zhang Y."/>
            <person name="Chen B."/>
            <person name="Luo J."/>
            <person name="Deng Z."/>
            <person name="Chen X."/>
            <person name="Wang L."/>
            <person name="Chen S."/>
        </authorList>
    </citation>
    <scope>NUCLEOTIDE SEQUENCE [LARGE SCALE GENOMIC DNA]</scope>
    <source>
        <strain evidence="5 6">JCM 10635</strain>
    </source>
</reference>
<dbReference type="InterPro" id="IPR050090">
    <property type="entry name" value="Tyrosine_recombinase_XerCD"/>
</dbReference>
<dbReference type="SUPFAM" id="SSF56349">
    <property type="entry name" value="DNA breaking-rejoining enzymes"/>
    <property type="match status" value="1"/>
</dbReference>
<dbReference type="InterPro" id="IPR013762">
    <property type="entry name" value="Integrase-like_cat_sf"/>
</dbReference>
<evidence type="ECO:0000259" key="4">
    <source>
        <dbReference type="Pfam" id="PF00589"/>
    </source>
</evidence>
<evidence type="ECO:0000256" key="3">
    <source>
        <dbReference type="ARBA" id="ARBA00023172"/>
    </source>
</evidence>
<feature type="domain" description="Tyr recombinase" evidence="4">
    <location>
        <begin position="120"/>
        <end position="323"/>
    </location>
</feature>
<keyword evidence="2" id="KW-0238">DNA-binding</keyword>
<evidence type="ECO:0000313" key="6">
    <source>
        <dbReference type="Proteomes" id="UP000296822"/>
    </source>
</evidence>
<dbReference type="CDD" id="cd00397">
    <property type="entry name" value="DNA_BRE_C"/>
    <property type="match status" value="1"/>
</dbReference>
<dbReference type="RefSeq" id="WP_006065739.1">
    <property type="nucleotide sequence ID" value="NZ_CP031305.1"/>
</dbReference>
<keyword evidence="3" id="KW-0233">DNA recombination</keyword>
<name>A0A4D6HPM0_9EURY</name>
<dbReference type="GO" id="GO:0015074">
    <property type="term" value="P:DNA integration"/>
    <property type="evidence" value="ECO:0007669"/>
    <property type="project" value="UniProtKB-KW"/>
</dbReference>
<keyword evidence="1" id="KW-0229">DNA integration</keyword>
<dbReference type="InterPro" id="IPR011010">
    <property type="entry name" value="DNA_brk_join_enz"/>
</dbReference>